<dbReference type="InterPro" id="IPR001100">
    <property type="entry name" value="Pyr_nuc-diS_OxRdtase"/>
</dbReference>
<evidence type="ECO:0000313" key="13">
    <source>
        <dbReference type="EMBL" id="BAM78986.1"/>
    </source>
</evidence>
<evidence type="ECO:0000259" key="12">
    <source>
        <dbReference type="Pfam" id="PF07992"/>
    </source>
</evidence>
<dbReference type="KEGG" id="cme:CYME_CMC043C"/>
<dbReference type="GO" id="GO:0034599">
    <property type="term" value="P:cellular response to oxidative stress"/>
    <property type="evidence" value="ECO:0007669"/>
    <property type="project" value="TreeGrafter"/>
</dbReference>
<dbReference type="GO" id="GO:0005739">
    <property type="term" value="C:mitochondrion"/>
    <property type="evidence" value="ECO:0007669"/>
    <property type="project" value="TreeGrafter"/>
</dbReference>
<dbReference type="PANTHER" id="PTHR42737:SF2">
    <property type="entry name" value="GLUTATHIONE REDUCTASE"/>
    <property type="match status" value="1"/>
</dbReference>
<dbReference type="Gramene" id="CMC043CT">
    <property type="protein sequence ID" value="CMC043CT"/>
    <property type="gene ID" value="CMC043C"/>
</dbReference>
<dbReference type="SUPFAM" id="SSF55424">
    <property type="entry name" value="FAD/NAD-linked reductases, dimerisation (C-terminal) domain"/>
    <property type="match status" value="1"/>
</dbReference>
<dbReference type="InterPro" id="IPR004099">
    <property type="entry name" value="Pyr_nucl-diS_OxRdtase_dimer"/>
</dbReference>
<evidence type="ECO:0000256" key="2">
    <source>
        <dbReference type="ARBA" id="ARBA00022630"/>
    </source>
</evidence>
<dbReference type="InterPro" id="IPR016156">
    <property type="entry name" value="FAD/NAD-linked_Rdtase_dimer_sf"/>
</dbReference>
<dbReference type="Pfam" id="PF02852">
    <property type="entry name" value="Pyr_redox_dim"/>
    <property type="match status" value="1"/>
</dbReference>
<evidence type="ECO:0000313" key="14">
    <source>
        <dbReference type="Proteomes" id="UP000007014"/>
    </source>
</evidence>
<sequence>MRSSQRLVRTAEVSFATLPSISYFKASCSAYLSEAIGRTYKHRGKFCGAQLCSFSAHRNVRNHVGDDLRLGFGSKVKRALAMHYQPDTSFDFDLFVIGGGSGGVRAARVSANHGARVALAESSRLGGTCVNVGCIPKKLFSYGSHYLHEFEDARAYGWDLPTKSELDPVDWERLIHNKDAEIERLNGVYQRILEKANVRIFHERAEFVDAHKIRLASGETFSAKYILVAVGGRSNLIADLPGAALCIHSDDCFYLKHLPRSILVLGGGYIGTEFACIFHGYGSKVTQVHRGKLFLRGFDDDVRHFLAEQMRKDGIDLRFGCNLKAVEAIPDASAPEGRVLKAHLTDGSTLIVDQVLLAVGRHPNTEGLGLERAGIKTDQHRGHILVDEYSRTNVETIYAVGDVTNRMNLTPVAIAEGHCFADTVFGGKARAPGYDMVPTAVFSVPPIGMVGLTEARARELDAEQGGTGIDIYRSMFRPLKHTLTKRDRQTLMKLVVDRRTQRVLGCHLVDDAAPEIIQSVAIALKMGATKADFDNVIGVHPTSAEELVTMREKVSDGK</sequence>
<dbReference type="NCBIfam" id="NF004776">
    <property type="entry name" value="PRK06116.1"/>
    <property type="match status" value="1"/>
</dbReference>
<dbReference type="Gene3D" id="3.50.50.60">
    <property type="entry name" value="FAD/NAD(P)-binding domain"/>
    <property type="match status" value="2"/>
</dbReference>
<dbReference type="eggNOG" id="KOG0405">
    <property type="taxonomic scope" value="Eukaryota"/>
</dbReference>
<dbReference type="GO" id="GO:0004362">
    <property type="term" value="F:glutathione-disulfide reductase (NADPH) activity"/>
    <property type="evidence" value="ECO:0007669"/>
    <property type="project" value="TreeGrafter"/>
</dbReference>
<dbReference type="GO" id="GO:0045454">
    <property type="term" value="P:cell redox homeostasis"/>
    <property type="evidence" value="ECO:0007669"/>
    <property type="project" value="InterPro"/>
</dbReference>
<keyword evidence="6 10" id="KW-0676">Redox-active center</keyword>
<keyword evidence="2 10" id="KW-0285">Flavoprotein</keyword>
<keyword evidence="8" id="KW-0520">NAD</keyword>
<keyword evidence="4 10" id="KW-0560">Oxidoreductase</keyword>
<evidence type="ECO:0000256" key="1">
    <source>
        <dbReference type="ARBA" id="ARBA00007532"/>
    </source>
</evidence>
<dbReference type="HOGENOM" id="CLU_016755_2_1_1"/>
<organism evidence="13 14">
    <name type="scientific">Cyanidioschyzon merolae (strain NIES-3377 / 10D)</name>
    <name type="common">Unicellular red alga</name>
    <dbReference type="NCBI Taxonomy" id="280699"/>
    <lineage>
        <taxon>Eukaryota</taxon>
        <taxon>Rhodophyta</taxon>
        <taxon>Bangiophyceae</taxon>
        <taxon>Cyanidiales</taxon>
        <taxon>Cyanidiaceae</taxon>
        <taxon>Cyanidioschyzon</taxon>
    </lineage>
</organism>
<dbReference type="InterPro" id="IPR046952">
    <property type="entry name" value="GSHR/TRXR-like"/>
</dbReference>
<dbReference type="PIRSF" id="PIRSF000350">
    <property type="entry name" value="Mercury_reductase_MerA"/>
    <property type="match status" value="1"/>
</dbReference>
<feature type="domain" description="FAD/NAD(P)-binding" evidence="12">
    <location>
        <begin position="92"/>
        <end position="417"/>
    </location>
</feature>
<evidence type="ECO:0000259" key="11">
    <source>
        <dbReference type="Pfam" id="PF02852"/>
    </source>
</evidence>
<feature type="binding site" evidence="8">
    <location>
        <begin position="266"/>
        <end position="273"/>
    </location>
    <ligand>
        <name>NAD(+)</name>
        <dbReference type="ChEBI" id="CHEBI:57540"/>
    </ligand>
</feature>
<keyword evidence="14" id="KW-1185">Reference proteome</keyword>
<dbReference type="AlphaFoldDB" id="M1UNL0"/>
<evidence type="ECO:0000256" key="6">
    <source>
        <dbReference type="ARBA" id="ARBA00023284"/>
    </source>
</evidence>
<evidence type="ECO:0000256" key="5">
    <source>
        <dbReference type="ARBA" id="ARBA00023157"/>
    </source>
</evidence>
<evidence type="ECO:0000256" key="4">
    <source>
        <dbReference type="ARBA" id="ARBA00023002"/>
    </source>
</evidence>
<feature type="binding site" evidence="8">
    <location>
        <position position="138"/>
    </location>
    <ligand>
        <name>FAD</name>
        <dbReference type="ChEBI" id="CHEBI:57692"/>
    </ligand>
</feature>
<dbReference type="GO" id="GO:0006749">
    <property type="term" value="P:glutathione metabolic process"/>
    <property type="evidence" value="ECO:0007669"/>
    <property type="project" value="TreeGrafter"/>
</dbReference>
<accession>M1UNL0</accession>
<evidence type="ECO:0000256" key="8">
    <source>
        <dbReference type="PIRSR" id="PIRSR000350-3"/>
    </source>
</evidence>
<comment type="similarity">
    <text evidence="1 10">Belongs to the class-I pyridine nucleotide-disulfide oxidoreductase family.</text>
</comment>
<dbReference type="PRINTS" id="PR00411">
    <property type="entry name" value="PNDRDTASEI"/>
</dbReference>
<name>M1UNL0_CYAM1</name>
<gene>
    <name evidence="13" type="ORF">CYME_CMC043C</name>
</gene>
<dbReference type="EMBL" id="AP006485">
    <property type="protein sequence ID" value="BAM78986.1"/>
    <property type="molecule type" value="Genomic_DNA"/>
</dbReference>
<dbReference type="GO" id="GO:0005829">
    <property type="term" value="C:cytosol"/>
    <property type="evidence" value="ECO:0007669"/>
    <property type="project" value="TreeGrafter"/>
</dbReference>
<dbReference type="Pfam" id="PF07992">
    <property type="entry name" value="Pyr_redox_2"/>
    <property type="match status" value="1"/>
</dbReference>
<dbReference type="GeneID" id="16992429"/>
<dbReference type="PROSITE" id="PS00076">
    <property type="entry name" value="PYRIDINE_REDOX_1"/>
    <property type="match status" value="1"/>
</dbReference>
<reference evidence="13 14" key="1">
    <citation type="journal article" date="2004" name="Nature">
        <title>Genome sequence of the ultrasmall unicellular red alga Cyanidioschyzon merolae 10D.</title>
        <authorList>
            <person name="Matsuzaki M."/>
            <person name="Misumi O."/>
            <person name="Shin-i T."/>
            <person name="Maruyama S."/>
            <person name="Takahara M."/>
            <person name="Miyagishima S."/>
            <person name="Mori T."/>
            <person name="Nishida K."/>
            <person name="Yagisawa F."/>
            <person name="Nishida K."/>
            <person name="Yoshida Y."/>
            <person name="Nishimura Y."/>
            <person name="Nakao S."/>
            <person name="Kobayashi T."/>
            <person name="Momoyama Y."/>
            <person name="Higashiyama T."/>
            <person name="Minoda A."/>
            <person name="Sano M."/>
            <person name="Nomoto H."/>
            <person name="Oishi K."/>
            <person name="Hayashi H."/>
            <person name="Ohta F."/>
            <person name="Nishizaka S."/>
            <person name="Haga S."/>
            <person name="Miura S."/>
            <person name="Morishita T."/>
            <person name="Kabeya Y."/>
            <person name="Terasawa K."/>
            <person name="Suzuki Y."/>
            <person name="Ishii Y."/>
            <person name="Asakawa S."/>
            <person name="Takano H."/>
            <person name="Ohta N."/>
            <person name="Kuroiwa H."/>
            <person name="Tanaka K."/>
            <person name="Shimizu N."/>
            <person name="Sugano S."/>
            <person name="Sato N."/>
            <person name="Nozaki H."/>
            <person name="Ogasawara N."/>
            <person name="Kohara Y."/>
            <person name="Kuroiwa T."/>
        </authorList>
    </citation>
    <scope>NUCLEOTIDE SEQUENCE [LARGE SCALE GENOMIC DNA]</scope>
    <source>
        <strain evidence="13 14">10D</strain>
    </source>
</reference>
<dbReference type="PANTHER" id="PTHR42737">
    <property type="entry name" value="GLUTATHIONE REDUCTASE"/>
    <property type="match status" value="1"/>
</dbReference>
<evidence type="ECO:0000256" key="3">
    <source>
        <dbReference type="ARBA" id="ARBA00022827"/>
    </source>
</evidence>
<feature type="binding site" evidence="8">
    <location>
        <position position="360"/>
    </location>
    <ligand>
        <name>NAD(+)</name>
        <dbReference type="ChEBI" id="CHEBI:57540"/>
    </ligand>
</feature>
<evidence type="ECO:0000256" key="7">
    <source>
        <dbReference type="PIRSR" id="PIRSR000350-2"/>
    </source>
</evidence>
<dbReference type="Proteomes" id="UP000007014">
    <property type="component" value="Chromosome 3"/>
</dbReference>
<keyword evidence="3 8" id="KW-0274">FAD</keyword>
<protein>
    <submittedName>
        <fullName evidence="13">Glutathione reductase</fullName>
    </submittedName>
</protein>
<dbReference type="InterPro" id="IPR023753">
    <property type="entry name" value="FAD/NAD-binding_dom"/>
</dbReference>
<dbReference type="PRINTS" id="PR00368">
    <property type="entry name" value="FADPNR"/>
</dbReference>
<evidence type="ECO:0000256" key="10">
    <source>
        <dbReference type="RuleBase" id="RU003691"/>
    </source>
</evidence>
<dbReference type="SUPFAM" id="SSF51905">
    <property type="entry name" value="FAD/NAD(P)-binding domain"/>
    <property type="match status" value="1"/>
</dbReference>
<feature type="active site" description="Proton acceptor" evidence="7">
    <location>
        <position position="540"/>
    </location>
</feature>
<dbReference type="STRING" id="280699.M1UNL0"/>
<reference evidence="13 14" key="2">
    <citation type="journal article" date="2007" name="BMC Biol.">
        <title>A 100%-complete sequence reveals unusually simple genomic features in the hot-spring red alga Cyanidioschyzon merolae.</title>
        <authorList>
            <person name="Nozaki H."/>
            <person name="Takano H."/>
            <person name="Misumi O."/>
            <person name="Terasawa K."/>
            <person name="Matsuzaki M."/>
            <person name="Maruyama S."/>
            <person name="Nishida K."/>
            <person name="Yagisawa F."/>
            <person name="Yoshida Y."/>
            <person name="Fujiwara T."/>
            <person name="Takio S."/>
            <person name="Tamura K."/>
            <person name="Chung S.J."/>
            <person name="Nakamura S."/>
            <person name="Kuroiwa H."/>
            <person name="Tanaka K."/>
            <person name="Sato N."/>
            <person name="Kuroiwa T."/>
        </authorList>
    </citation>
    <scope>NUCLEOTIDE SEQUENCE [LARGE SCALE GENOMIC DNA]</scope>
    <source>
        <strain evidence="13 14">10D</strain>
    </source>
</reference>
<feature type="binding site" evidence="8">
    <location>
        <position position="402"/>
    </location>
    <ligand>
        <name>FAD</name>
        <dbReference type="ChEBI" id="CHEBI:57692"/>
    </ligand>
</feature>
<dbReference type="GO" id="GO:0050660">
    <property type="term" value="F:flavin adenine dinucleotide binding"/>
    <property type="evidence" value="ECO:0007669"/>
    <property type="project" value="InterPro"/>
</dbReference>
<comment type="cofactor">
    <cofactor evidence="8">
        <name>FAD</name>
        <dbReference type="ChEBI" id="CHEBI:57692"/>
    </cofactor>
    <text evidence="8">Binds 1 FAD per subunit.</text>
</comment>
<dbReference type="InterPro" id="IPR036188">
    <property type="entry name" value="FAD/NAD-bd_sf"/>
</dbReference>
<proteinExistence type="inferred from homology"/>
<dbReference type="Gene3D" id="3.30.390.30">
    <property type="match status" value="1"/>
</dbReference>
<dbReference type="OrthoDB" id="361797at2759"/>
<keyword evidence="8" id="KW-0547">Nucleotide-binding</keyword>
<feature type="domain" description="Pyridine nucleotide-disulphide oxidoreductase dimerisation" evidence="11">
    <location>
        <begin position="437"/>
        <end position="550"/>
    </location>
</feature>
<feature type="disulfide bond" description="Redox-active" evidence="9">
    <location>
        <begin position="129"/>
        <end position="134"/>
    </location>
</feature>
<keyword evidence="5" id="KW-1015">Disulfide bond</keyword>
<dbReference type="OMA" id="CFDYVKP"/>
<dbReference type="InterPro" id="IPR012999">
    <property type="entry name" value="Pyr_OxRdtase_I_AS"/>
</dbReference>
<dbReference type="RefSeq" id="XP_005535272.1">
    <property type="nucleotide sequence ID" value="XM_005535215.1"/>
</dbReference>
<evidence type="ECO:0000256" key="9">
    <source>
        <dbReference type="PIRSR" id="PIRSR000350-4"/>
    </source>
</evidence>